<dbReference type="InterPro" id="IPR013078">
    <property type="entry name" value="His_Pase_superF_clade-1"/>
</dbReference>
<dbReference type="CDD" id="cd07067">
    <property type="entry name" value="HP_PGM_like"/>
    <property type="match status" value="1"/>
</dbReference>
<feature type="active site" description="Tele-phosphohistidine intermediate" evidence="1">
    <location>
        <position position="9"/>
    </location>
</feature>
<accession>A0A840AML7</accession>
<reference evidence="3 4" key="1">
    <citation type="submission" date="2020-08" db="EMBL/GenBank/DDBJ databases">
        <title>Genomic Encyclopedia of Type Strains, Phase IV (KMG-IV): sequencing the most valuable type-strain genomes for metagenomic binning, comparative biology and taxonomic classification.</title>
        <authorList>
            <person name="Goeker M."/>
        </authorList>
    </citation>
    <scope>NUCLEOTIDE SEQUENCE [LARGE SCALE GENOMIC DNA]</scope>
    <source>
        <strain evidence="3 4">DSM 25966</strain>
    </source>
</reference>
<dbReference type="Pfam" id="PF00300">
    <property type="entry name" value="His_Phos_1"/>
    <property type="match status" value="1"/>
</dbReference>
<name>A0A840AML7_9HYPH</name>
<dbReference type="GO" id="GO:0004619">
    <property type="term" value="F:phosphoglycerate mutase activity"/>
    <property type="evidence" value="ECO:0007669"/>
    <property type="project" value="UniProtKB-EC"/>
</dbReference>
<dbReference type="GO" id="GO:0005737">
    <property type="term" value="C:cytoplasm"/>
    <property type="evidence" value="ECO:0007669"/>
    <property type="project" value="TreeGrafter"/>
</dbReference>
<protein>
    <submittedName>
        <fullName evidence="3">Putative phosphoglycerate mutase</fullName>
        <ecNumber evidence="3">5.4.2.12</ecNumber>
    </submittedName>
</protein>
<evidence type="ECO:0000256" key="2">
    <source>
        <dbReference type="PIRSR" id="PIRSR613078-2"/>
    </source>
</evidence>
<feature type="binding site" evidence="2">
    <location>
        <position position="62"/>
    </location>
    <ligand>
        <name>substrate</name>
    </ligand>
</feature>
<dbReference type="InterPro" id="IPR029033">
    <property type="entry name" value="His_PPase_superfam"/>
</dbReference>
<dbReference type="AlphaFoldDB" id="A0A840AML7"/>
<sequence>MPTLVFIRHGETDWNAEGRFQGQQDIPLNARGRGQARRNGRVLAENLPQAAGYDFVASPLKRTRETMEILRGAMGLEPAEYRLDPILKEITFGDWEGFTGAELKANWPDRVVAREADKWGFTPPAGESYAMLSERIARWLDTVDRPTVVVSHGGVCRVLQGLLLGLGPERTPMLDIPQDRFMIWDGKDAIWV</sequence>
<dbReference type="EC" id="5.4.2.12" evidence="3"/>
<evidence type="ECO:0000256" key="1">
    <source>
        <dbReference type="PIRSR" id="PIRSR613078-1"/>
    </source>
</evidence>
<proteinExistence type="predicted"/>
<dbReference type="PANTHER" id="PTHR48100:SF59">
    <property type="entry name" value="ADENOSYLCOBALAMIN_ALPHA-RIBAZOLE PHOSPHATASE"/>
    <property type="match status" value="1"/>
</dbReference>
<dbReference type="GO" id="GO:0016791">
    <property type="term" value="F:phosphatase activity"/>
    <property type="evidence" value="ECO:0007669"/>
    <property type="project" value="TreeGrafter"/>
</dbReference>
<dbReference type="PANTHER" id="PTHR48100">
    <property type="entry name" value="BROAD-SPECIFICITY PHOSPHATASE YOR283W-RELATED"/>
    <property type="match status" value="1"/>
</dbReference>
<dbReference type="PIRSF" id="PIRSF000709">
    <property type="entry name" value="6PFK_2-Ptase"/>
    <property type="match status" value="1"/>
</dbReference>
<dbReference type="Proteomes" id="UP000553963">
    <property type="component" value="Unassembled WGS sequence"/>
</dbReference>
<evidence type="ECO:0000313" key="3">
    <source>
        <dbReference type="EMBL" id="MBB3930513.1"/>
    </source>
</evidence>
<gene>
    <name evidence="3" type="ORF">GGR25_001552</name>
</gene>
<evidence type="ECO:0000313" key="4">
    <source>
        <dbReference type="Proteomes" id="UP000553963"/>
    </source>
</evidence>
<feature type="active site" description="Proton donor/acceptor" evidence="1">
    <location>
        <position position="89"/>
    </location>
</feature>
<dbReference type="EMBL" id="JACIDS010000002">
    <property type="protein sequence ID" value="MBB3930513.1"/>
    <property type="molecule type" value="Genomic_DNA"/>
</dbReference>
<dbReference type="SUPFAM" id="SSF53254">
    <property type="entry name" value="Phosphoglycerate mutase-like"/>
    <property type="match status" value="1"/>
</dbReference>
<feature type="binding site" evidence="2">
    <location>
        <begin position="8"/>
        <end position="15"/>
    </location>
    <ligand>
        <name>substrate</name>
    </ligand>
</feature>
<organism evidence="3 4">
    <name type="scientific">Kaistia hirudinis</name>
    <dbReference type="NCBI Taxonomy" id="1293440"/>
    <lineage>
        <taxon>Bacteria</taxon>
        <taxon>Pseudomonadati</taxon>
        <taxon>Pseudomonadota</taxon>
        <taxon>Alphaproteobacteria</taxon>
        <taxon>Hyphomicrobiales</taxon>
        <taxon>Kaistiaceae</taxon>
        <taxon>Kaistia</taxon>
    </lineage>
</organism>
<keyword evidence="3" id="KW-0413">Isomerase</keyword>
<dbReference type="InterPro" id="IPR050275">
    <property type="entry name" value="PGM_Phosphatase"/>
</dbReference>
<comment type="caution">
    <text evidence="3">The sequence shown here is derived from an EMBL/GenBank/DDBJ whole genome shotgun (WGS) entry which is preliminary data.</text>
</comment>
<keyword evidence="4" id="KW-1185">Reference proteome</keyword>
<dbReference type="SMART" id="SM00855">
    <property type="entry name" value="PGAM"/>
    <property type="match status" value="1"/>
</dbReference>
<dbReference type="Gene3D" id="3.40.50.1240">
    <property type="entry name" value="Phosphoglycerate mutase-like"/>
    <property type="match status" value="1"/>
</dbReference>